<keyword evidence="2" id="KW-0378">Hydrolase</keyword>
<gene>
    <name evidence="2" type="primary">tenA1</name>
    <name evidence="2" type="ordered locus">NP_4080A</name>
</gene>
<evidence type="ECO:0000313" key="3">
    <source>
        <dbReference type="Proteomes" id="UP000002698"/>
    </source>
</evidence>
<dbReference type="PIRSF" id="PIRSF003170">
    <property type="entry name" value="Pet18p"/>
    <property type="match status" value="1"/>
</dbReference>
<dbReference type="PANTHER" id="PTHR43198">
    <property type="entry name" value="BIFUNCTIONAL TH2 PROTEIN"/>
    <property type="match status" value="1"/>
</dbReference>
<organism evidence="2 3">
    <name type="scientific">Natronomonas pharaonis (strain ATCC 35678 / DSM 2160 / CIP 103997 / JCM 8858 / NBRC 14720 / NCIMB 2260 / Gabara)</name>
    <name type="common">Halobacterium pharaonis</name>
    <dbReference type="NCBI Taxonomy" id="348780"/>
    <lineage>
        <taxon>Archaea</taxon>
        <taxon>Methanobacteriati</taxon>
        <taxon>Methanobacteriota</taxon>
        <taxon>Stenosarchaea group</taxon>
        <taxon>Halobacteria</taxon>
        <taxon>Halobacteriales</taxon>
        <taxon>Natronomonadaceae</taxon>
        <taxon>Natronomonas</taxon>
    </lineage>
</organism>
<name>A0A1U7EY40_NATPD</name>
<dbReference type="Proteomes" id="UP000002698">
    <property type="component" value="Chromosome"/>
</dbReference>
<dbReference type="CDD" id="cd19358">
    <property type="entry name" value="TenA_E_Spr0628-like"/>
    <property type="match status" value="1"/>
</dbReference>
<evidence type="ECO:0000313" key="2">
    <source>
        <dbReference type="EMBL" id="CAI50131.1"/>
    </source>
</evidence>
<dbReference type="InterPro" id="IPR050967">
    <property type="entry name" value="Thiamine_Salvage_TenA"/>
</dbReference>
<dbReference type="EnsemblBacteria" id="CAI50131">
    <property type="protein sequence ID" value="CAI50131"/>
    <property type="gene ID" value="NP_4080A"/>
</dbReference>
<dbReference type="GeneID" id="3701963"/>
<dbReference type="EMBL" id="CR936257">
    <property type="protein sequence ID" value="CAI50131.1"/>
    <property type="molecule type" value="Genomic_DNA"/>
</dbReference>
<dbReference type="eggNOG" id="arCOG01128">
    <property type="taxonomic scope" value="Archaea"/>
</dbReference>
<dbReference type="GO" id="GO:0050334">
    <property type="term" value="F:thiaminase activity"/>
    <property type="evidence" value="ECO:0007669"/>
    <property type="project" value="UniProtKB-EC"/>
</dbReference>
<dbReference type="SUPFAM" id="SSF48613">
    <property type="entry name" value="Heme oxygenase-like"/>
    <property type="match status" value="1"/>
</dbReference>
<dbReference type="STRING" id="348780.NP_4080A"/>
<reference evidence="2 3" key="1">
    <citation type="journal article" date="2005" name="Genome Res.">
        <title>Living with two extremes: conclusions from the genome sequence of Natronomonas pharaonis.</title>
        <authorList>
            <person name="Falb M."/>
            <person name="Pfeiffer F."/>
            <person name="Palm P."/>
            <person name="Rodewald K."/>
            <person name="Hickmann V."/>
            <person name="Tittor J."/>
            <person name="Oesterhelt D."/>
        </authorList>
    </citation>
    <scope>NUCLEOTIDE SEQUENCE [LARGE SCALE GENOMIC DNA]</scope>
    <source>
        <strain evidence="3">ATCC 35678 / DSM 2160 / CIP 103997 / JCM 8858 / NBRC 14720 / NCIMB 2260 / Gabara</strain>
    </source>
</reference>
<feature type="domain" description="Thiaminase-2/PQQC" evidence="1">
    <location>
        <begin position="27"/>
        <end position="225"/>
    </location>
</feature>
<dbReference type="PANTHER" id="PTHR43198:SF2">
    <property type="entry name" value="SI:CH1073-67J19.1-RELATED"/>
    <property type="match status" value="1"/>
</dbReference>
<accession>A0A1U7EY40</accession>
<sequence>MSRSTADSTYDPAEYDRFTEWLRDRSDWEEATRHRFVEAYRTGDLSDDVFEQYLVQDYQFLETGARVTALAVNQAHTMEEMGQLTESLAVLTGGENDYFQRAFDALSVPGADRERPEIHPTTAAFNDFMLRAANEGTYEETLAAIAPAEWVYLDWCEHAEADHERWYLDEWVEIHVNEEFEAYVDWLRTQLDTYGPQLSPERQRRVAEIFDRTVALEAAFFDAAYS</sequence>
<dbReference type="GO" id="GO:0005829">
    <property type="term" value="C:cytosol"/>
    <property type="evidence" value="ECO:0007669"/>
    <property type="project" value="TreeGrafter"/>
</dbReference>
<protein>
    <submittedName>
        <fullName evidence="2">Aminopyrimidine aminohydrolase</fullName>
        <ecNumber evidence="2">3.5.99.2</ecNumber>
    </submittedName>
</protein>
<dbReference type="InterPro" id="IPR016084">
    <property type="entry name" value="Haem_Oase-like_multi-hlx"/>
</dbReference>
<dbReference type="AlphaFoldDB" id="A0A1U7EY40"/>
<dbReference type="EC" id="3.5.99.2" evidence="2"/>
<dbReference type="Pfam" id="PF03070">
    <property type="entry name" value="TENA_THI-4"/>
    <property type="match status" value="1"/>
</dbReference>
<dbReference type="OrthoDB" id="196770at2157"/>
<keyword evidence="3" id="KW-1185">Reference proteome</keyword>
<dbReference type="InterPro" id="IPR026285">
    <property type="entry name" value="TenA_E"/>
</dbReference>
<evidence type="ECO:0000259" key="1">
    <source>
        <dbReference type="Pfam" id="PF03070"/>
    </source>
</evidence>
<dbReference type="Gene3D" id="1.20.910.10">
    <property type="entry name" value="Heme oxygenase-like"/>
    <property type="match status" value="1"/>
</dbReference>
<dbReference type="InterPro" id="IPR004305">
    <property type="entry name" value="Thiaminase-2/PQQC"/>
</dbReference>
<proteinExistence type="predicted"/>
<dbReference type="KEGG" id="nph:NP_4080A"/>
<dbReference type="HOGENOM" id="CLU_077537_0_1_2"/>
<dbReference type="RefSeq" id="WP_011323747.1">
    <property type="nucleotide sequence ID" value="NC_007426.1"/>
</dbReference>